<keyword evidence="1" id="KW-0645">Protease</keyword>
<evidence type="ECO:0000313" key="5">
    <source>
        <dbReference type="EMBL" id="SPT54939.1"/>
    </source>
</evidence>
<dbReference type="Gene3D" id="3.40.630.10">
    <property type="entry name" value="Zn peptidases"/>
    <property type="match status" value="1"/>
</dbReference>
<evidence type="ECO:0000256" key="2">
    <source>
        <dbReference type="ARBA" id="ARBA00022723"/>
    </source>
</evidence>
<organism evidence="5 6">
    <name type="scientific">Schaalia odontolytica</name>
    <dbReference type="NCBI Taxonomy" id="1660"/>
    <lineage>
        <taxon>Bacteria</taxon>
        <taxon>Bacillati</taxon>
        <taxon>Actinomycetota</taxon>
        <taxon>Actinomycetes</taxon>
        <taxon>Actinomycetales</taxon>
        <taxon>Actinomycetaceae</taxon>
        <taxon>Schaalia</taxon>
    </lineage>
</organism>
<dbReference type="GO" id="GO:0008233">
    <property type="term" value="F:peptidase activity"/>
    <property type="evidence" value="ECO:0007669"/>
    <property type="project" value="UniProtKB-KW"/>
</dbReference>
<dbReference type="Pfam" id="PF07687">
    <property type="entry name" value="M20_dimer"/>
    <property type="match status" value="1"/>
</dbReference>
<feature type="domain" description="Peptidase M20 dimerisation" evidence="4">
    <location>
        <begin position="218"/>
        <end position="359"/>
    </location>
</feature>
<dbReference type="InterPro" id="IPR011650">
    <property type="entry name" value="Peptidase_M20_dimer"/>
</dbReference>
<gene>
    <name evidence="5" type="ORF">NCTC9935_00492</name>
</gene>
<dbReference type="Proteomes" id="UP000250192">
    <property type="component" value="Unassembled WGS sequence"/>
</dbReference>
<dbReference type="AlphaFoldDB" id="A0A2X0TZL9"/>
<proteinExistence type="predicted"/>
<dbReference type="NCBIfam" id="NF005914">
    <property type="entry name" value="PRK07907.1"/>
    <property type="match status" value="1"/>
</dbReference>
<accession>A0A2X0TZL9</accession>
<dbReference type="EMBL" id="UAPR01000001">
    <property type="protein sequence ID" value="SPT54939.1"/>
    <property type="molecule type" value="Genomic_DNA"/>
</dbReference>
<dbReference type="SUPFAM" id="SSF53187">
    <property type="entry name" value="Zn-dependent exopeptidases"/>
    <property type="match status" value="1"/>
</dbReference>
<dbReference type="Gene3D" id="3.30.70.360">
    <property type="match status" value="1"/>
</dbReference>
<keyword evidence="6" id="KW-1185">Reference proteome</keyword>
<dbReference type="PANTHER" id="PTHR43270:SF12">
    <property type="entry name" value="SUCCINYL-DIAMINOPIMELATE DESUCCINYLASE"/>
    <property type="match status" value="1"/>
</dbReference>
<protein>
    <submittedName>
        <fullName evidence="5">Peptidase, ArgE/DapE family</fullName>
    </submittedName>
</protein>
<dbReference type="InterPro" id="IPR051458">
    <property type="entry name" value="Cyt/Met_Dipeptidase"/>
</dbReference>
<dbReference type="PANTHER" id="PTHR43270">
    <property type="entry name" value="BETA-ALA-HIS DIPEPTIDASE"/>
    <property type="match status" value="1"/>
</dbReference>
<evidence type="ECO:0000259" key="4">
    <source>
        <dbReference type="Pfam" id="PF07687"/>
    </source>
</evidence>
<dbReference type="GO" id="GO:0006508">
    <property type="term" value="P:proteolysis"/>
    <property type="evidence" value="ECO:0007669"/>
    <property type="project" value="UniProtKB-KW"/>
</dbReference>
<evidence type="ECO:0000313" key="6">
    <source>
        <dbReference type="Proteomes" id="UP000250192"/>
    </source>
</evidence>
<sequence>MVYPGRMADTSHALLSTSVLRERLEAAFPSLLDELTQIVAIPSVSSDPAHAADLERSAEHIRERFAALGLDAKVLRETGEDGTEGKPALVAHTPHIEGAPTVLLYAHHDVQPVGELDRWSMDPYKAEVRGDRIYGRGSSDDGAGITVHLGSLSILGEDLPVNVVVFIEGEEEIGSPSFTAFLDAHKDELAADVIVVTDSSNWKVGQPAVTSTLRGNAIVTVDVTVADHAVHSGAFGGPLLDSVAISSMLIASLFDEKGDVAVEGLGGSDQADVDWPEEELREAAGMVDGLQLAGSGDIAARMWTKPSISVIGFDARPVSNASNTIAPHTRFRLSMRTVPGVDPTQAQAKLVDYLLAHAPFGARVEVTAEDAGAGYQADMDSPVTKALHESLTEAWGVPSVNIGVGGSIPFISDFQRIFPNAQVVVTGIEDPMTNAHSEDESQSISDLKAAILAEALLLTRVATL</sequence>
<evidence type="ECO:0000256" key="3">
    <source>
        <dbReference type="ARBA" id="ARBA00022801"/>
    </source>
</evidence>
<keyword evidence="2" id="KW-0479">Metal-binding</keyword>
<keyword evidence="3" id="KW-0378">Hydrolase</keyword>
<dbReference type="STRING" id="1660.APY09_07005"/>
<dbReference type="GO" id="GO:0046872">
    <property type="term" value="F:metal ion binding"/>
    <property type="evidence" value="ECO:0007669"/>
    <property type="project" value="UniProtKB-KW"/>
</dbReference>
<reference evidence="5 6" key="1">
    <citation type="submission" date="2018-06" db="EMBL/GenBank/DDBJ databases">
        <authorList>
            <consortium name="Pathogen Informatics"/>
            <person name="Doyle S."/>
        </authorList>
    </citation>
    <scope>NUCLEOTIDE SEQUENCE [LARGE SCALE GENOMIC DNA]</scope>
    <source>
        <strain evidence="5 6">NCTC9935</strain>
    </source>
</reference>
<dbReference type="InterPro" id="IPR002933">
    <property type="entry name" value="Peptidase_M20"/>
</dbReference>
<evidence type="ECO:0000256" key="1">
    <source>
        <dbReference type="ARBA" id="ARBA00022670"/>
    </source>
</evidence>
<name>A0A2X0TZL9_9ACTO</name>
<dbReference type="Pfam" id="PF01546">
    <property type="entry name" value="Peptidase_M20"/>
    <property type="match status" value="1"/>
</dbReference>